<feature type="active site" evidence="8">
    <location>
        <position position="90"/>
    </location>
</feature>
<dbReference type="EC" id="3.4.24.-" evidence="9"/>
<feature type="binding site" evidence="8">
    <location>
        <position position="89"/>
    </location>
    <ligand>
        <name>Zn(2+)</name>
        <dbReference type="ChEBI" id="CHEBI:29105"/>
        <note>catalytic</note>
    </ligand>
</feature>
<dbReference type="InterPro" id="IPR024079">
    <property type="entry name" value="MetalloPept_cat_dom_sf"/>
</dbReference>
<dbReference type="Pfam" id="PF01400">
    <property type="entry name" value="Astacin"/>
    <property type="match status" value="1"/>
</dbReference>
<feature type="domain" description="CUB" evidence="10">
    <location>
        <begin position="192"/>
        <end position="305"/>
    </location>
</feature>
<dbReference type="OrthoDB" id="291007at2759"/>
<keyword evidence="2 8" id="KW-0479">Metal-binding</keyword>
<reference evidence="12 13" key="1">
    <citation type="journal article" date="2018" name="Nat. Ecol. Evol.">
        <title>Shark genomes provide insights into elasmobranch evolution and the origin of vertebrates.</title>
        <authorList>
            <person name="Hara Y"/>
            <person name="Yamaguchi K"/>
            <person name="Onimaru K"/>
            <person name="Kadota M"/>
            <person name="Koyanagi M"/>
            <person name="Keeley SD"/>
            <person name="Tatsumi K"/>
            <person name="Tanaka K"/>
            <person name="Motone F"/>
            <person name="Kageyama Y"/>
            <person name="Nozu R"/>
            <person name="Adachi N"/>
            <person name="Nishimura O"/>
            <person name="Nakagawa R"/>
            <person name="Tanegashima C"/>
            <person name="Kiyatake I"/>
            <person name="Matsumoto R"/>
            <person name="Murakumo K"/>
            <person name="Nishida K"/>
            <person name="Terakita A"/>
            <person name="Kuratani S"/>
            <person name="Sato K"/>
            <person name="Hyodo S Kuraku.S."/>
        </authorList>
    </citation>
    <scope>NUCLEOTIDE SEQUENCE [LARGE SCALE GENOMIC DNA]</scope>
</reference>
<evidence type="ECO:0000256" key="8">
    <source>
        <dbReference type="PROSITE-ProRule" id="PRU01211"/>
    </source>
</evidence>
<dbReference type="GO" id="GO:0008270">
    <property type="term" value="F:zinc ion binding"/>
    <property type="evidence" value="ECO:0007669"/>
    <property type="project" value="UniProtKB-UniRule"/>
</dbReference>
<dbReference type="PROSITE" id="PS51864">
    <property type="entry name" value="ASTACIN"/>
    <property type="match status" value="1"/>
</dbReference>
<proteinExistence type="predicted"/>
<feature type="binding site" evidence="8">
    <location>
        <position position="99"/>
    </location>
    <ligand>
        <name>Zn(2+)</name>
        <dbReference type="ChEBI" id="CHEBI:29105"/>
        <note>catalytic</note>
    </ligand>
</feature>
<dbReference type="PANTHER" id="PTHR10127">
    <property type="entry name" value="DISCOIDIN, CUB, EGF, LAMININ , AND ZINC METALLOPROTEASE DOMAIN CONTAINING"/>
    <property type="match status" value="1"/>
</dbReference>
<evidence type="ECO:0000259" key="11">
    <source>
        <dbReference type="PROSITE" id="PS51864"/>
    </source>
</evidence>
<dbReference type="SMART" id="SM00235">
    <property type="entry name" value="ZnMc"/>
    <property type="match status" value="1"/>
</dbReference>
<feature type="binding site" evidence="8">
    <location>
        <position position="93"/>
    </location>
    <ligand>
        <name>Zn(2+)</name>
        <dbReference type="ChEBI" id="CHEBI:29105"/>
        <note>catalytic</note>
    </ligand>
</feature>
<evidence type="ECO:0000256" key="1">
    <source>
        <dbReference type="ARBA" id="ARBA00022670"/>
    </source>
</evidence>
<sequence length="311" mass="35865">MYVPHARLITRFRENSEVDIFSRITEINHWIGEENKKDIIFGDIAAGSSKNAKKCLFGPSCWANVGYNKRIQFVSLDKNGCIRPGIIQHELLHTIGFNHEQNRSDRDDYVTIIYKNIVKGAEYNFVKMDTNNLGTMYDYSSVMHYGRYAFSKDRRSVTIIPKPNSRIYIGQRYGMSHLDALKVNKLYNCKICGGLYRHEAGKFTSPNFPNLYPNNARCTWIFKTSHDRKRVFIQFTKFQVEEFINCYSDRVIIHDGDDALAPVLEGPTCGGENPAVISTRKSLFVQFYSAQSWQAYGFSAKYEFGNIVFKL</sequence>
<evidence type="ECO:0000256" key="6">
    <source>
        <dbReference type="ARBA" id="ARBA00023157"/>
    </source>
</evidence>
<dbReference type="PANTHER" id="PTHR10127:SF899">
    <property type="entry name" value="ASTACIN-LIKE METALLOENDOPEPTIDASE-RELATED"/>
    <property type="match status" value="1"/>
</dbReference>
<dbReference type="STRING" id="137246.A0A401RI30"/>
<keyword evidence="5 8" id="KW-0482">Metalloprotease</keyword>
<dbReference type="Gene3D" id="3.40.390.10">
    <property type="entry name" value="Collagenase (Catalytic Domain)"/>
    <property type="match status" value="1"/>
</dbReference>
<evidence type="ECO:0000313" key="12">
    <source>
        <dbReference type="EMBL" id="GCC17746.1"/>
    </source>
</evidence>
<evidence type="ECO:0000256" key="4">
    <source>
        <dbReference type="ARBA" id="ARBA00022833"/>
    </source>
</evidence>
<dbReference type="GO" id="GO:0004222">
    <property type="term" value="F:metalloendopeptidase activity"/>
    <property type="evidence" value="ECO:0007669"/>
    <property type="project" value="UniProtKB-UniRule"/>
</dbReference>
<dbReference type="PROSITE" id="PS01180">
    <property type="entry name" value="CUB"/>
    <property type="match status" value="1"/>
</dbReference>
<dbReference type="EMBL" id="BEZZ01002783">
    <property type="protein sequence ID" value="GCC17746.1"/>
    <property type="molecule type" value="Genomic_DNA"/>
</dbReference>
<evidence type="ECO:0000256" key="3">
    <source>
        <dbReference type="ARBA" id="ARBA00022801"/>
    </source>
</evidence>
<dbReference type="InterPro" id="IPR035914">
    <property type="entry name" value="Sperma_CUB_dom_sf"/>
</dbReference>
<organism evidence="12 13">
    <name type="scientific">Chiloscyllium punctatum</name>
    <name type="common">Brownbanded bambooshark</name>
    <name type="synonym">Hemiscyllium punctatum</name>
    <dbReference type="NCBI Taxonomy" id="137246"/>
    <lineage>
        <taxon>Eukaryota</taxon>
        <taxon>Metazoa</taxon>
        <taxon>Chordata</taxon>
        <taxon>Craniata</taxon>
        <taxon>Vertebrata</taxon>
        <taxon>Chondrichthyes</taxon>
        <taxon>Elasmobranchii</taxon>
        <taxon>Galeomorphii</taxon>
        <taxon>Galeoidea</taxon>
        <taxon>Orectolobiformes</taxon>
        <taxon>Hemiscylliidae</taxon>
        <taxon>Chiloscyllium</taxon>
    </lineage>
</organism>
<feature type="domain" description="Peptidase M12A" evidence="11">
    <location>
        <begin position="1"/>
        <end position="190"/>
    </location>
</feature>
<evidence type="ECO:0000256" key="7">
    <source>
        <dbReference type="PROSITE-ProRule" id="PRU00059"/>
    </source>
</evidence>
<dbReference type="Pfam" id="PF00431">
    <property type="entry name" value="CUB"/>
    <property type="match status" value="1"/>
</dbReference>
<comment type="caution">
    <text evidence="12">The sequence shown here is derived from an EMBL/GenBank/DDBJ whole genome shotgun (WGS) entry which is preliminary data.</text>
</comment>
<keyword evidence="1 8" id="KW-0645">Protease</keyword>
<dbReference type="SUPFAM" id="SSF55486">
    <property type="entry name" value="Metalloproteases ('zincins'), catalytic domain"/>
    <property type="match status" value="1"/>
</dbReference>
<dbReference type="Gene3D" id="2.60.120.290">
    <property type="entry name" value="Spermadhesin, CUB domain"/>
    <property type="match status" value="1"/>
</dbReference>
<dbReference type="SUPFAM" id="SSF49854">
    <property type="entry name" value="Spermadhesin, CUB domain"/>
    <property type="match status" value="1"/>
</dbReference>
<dbReference type="InterPro" id="IPR001506">
    <property type="entry name" value="Peptidase_M12A"/>
</dbReference>
<evidence type="ECO:0000256" key="5">
    <source>
        <dbReference type="ARBA" id="ARBA00023049"/>
    </source>
</evidence>
<evidence type="ECO:0000313" key="13">
    <source>
        <dbReference type="Proteomes" id="UP000287033"/>
    </source>
</evidence>
<dbReference type="AlphaFoldDB" id="A0A401RI30"/>
<evidence type="ECO:0000256" key="2">
    <source>
        <dbReference type="ARBA" id="ARBA00022723"/>
    </source>
</evidence>
<dbReference type="Proteomes" id="UP000287033">
    <property type="component" value="Unassembled WGS sequence"/>
</dbReference>
<comment type="caution">
    <text evidence="7">Lacks conserved residue(s) required for the propagation of feature annotation.</text>
</comment>
<keyword evidence="13" id="KW-1185">Reference proteome</keyword>
<dbReference type="CDD" id="cd00041">
    <property type="entry name" value="CUB"/>
    <property type="match status" value="1"/>
</dbReference>
<protein>
    <recommendedName>
        <fullName evidence="9">Metalloendopeptidase</fullName>
        <ecNumber evidence="9">3.4.24.-</ecNumber>
    </recommendedName>
</protein>
<keyword evidence="6" id="KW-1015">Disulfide bond</keyword>
<dbReference type="PRINTS" id="PR00480">
    <property type="entry name" value="ASTACIN"/>
</dbReference>
<dbReference type="InterPro" id="IPR000859">
    <property type="entry name" value="CUB_dom"/>
</dbReference>
<dbReference type="FunFam" id="2.60.120.290:FF:000005">
    <property type="entry name" value="Procollagen C-endopeptidase enhancer 1"/>
    <property type="match status" value="1"/>
</dbReference>
<dbReference type="OMA" id="ITEINHW"/>
<name>A0A401RI30_CHIPU</name>
<comment type="cofactor">
    <cofactor evidence="8 9">
        <name>Zn(2+)</name>
        <dbReference type="ChEBI" id="CHEBI:29105"/>
    </cofactor>
    <text evidence="8 9">Binds 1 zinc ion per subunit.</text>
</comment>
<keyword evidence="4 8" id="KW-0862">Zinc</keyword>
<dbReference type="GO" id="GO:0006508">
    <property type="term" value="P:proteolysis"/>
    <property type="evidence" value="ECO:0007669"/>
    <property type="project" value="UniProtKB-KW"/>
</dbReference>
<evidence type="ECO:0000259" key="10">
    <source>
        <dbReference type="PROSITE" id="PS01180"/>
    </source>
</evidence>
<keyword evidence="3 8" id="KW-0378">Hydrolase</keyword>
<gene>
    <name evidence="12" type="ORF">chiPu_0020648</name>
</gene>
<accession>A0A401RI30</accession>
<evidence type="ECO:0000256" key="9">
    <source>
        <dbReference type="RuleBase" id="RU361183"/>
    </source>
</evidence>
<dbReference type="SMART" id="SM00042">
    <property type="entry name" value="CUB"/>
    <property type="match status" value="1"/>
</dbReference>
<dbReference type="InterPro" id="IPR006026">
    <property type="entry name" value="Peptidase_Metallo"/>
</dbReference>